<name>E8U5D9_DEIML</name>
<accession>E8U5D9</accession>
<proteinExistence type="predicted"/>
<dbReference type="RefSeq" id="WP_013555783.1">
    <property type="nucleotide sequence ID" value="NC_014958.1"/>
</dbReference>
<protein>
    <submittedName>
        <fullName evidence="2">Uncharacterized protein</fullName>
    </submittedName>
</protein>
<dbReference type="HOGENOM" id="CLU_1493884_0_0_0"/>
<sequence precursor="true">MSHVIWSLLLATLTLAAATPNRAIPVTDTPWPRGVAAPRPAPLAPMVDALLTVHLLDRAAFALTAEQVLTVRGVLSSLSRPNLTAAQAGQLTRRLLGALTPEQLATLQADRAALYQRTQAFMARARVAEDGPQDLTVVRYGLMVPGGRAAAQVALQGRTPFGLPEPAALLKRLQQRLTQP</sequence>
<dbReference type="OrthoDB" id="74261at2"/>
<reference evidence="3" key="2">
    <citation type="submission" date="2011-01" db="EMBL/GenBank/DDBJ databases">
        <title>The complete genome of Deinococcus maricopensis DSM 21211.</title>
        <authorList>
            <consortium name="US DOE Joint Genome Institute (JGI-PGF)"/>
            <person name="Lucas S."/>
            <person name="Copeland A."/>
            <person name="Lapidus A."/>
            <person name="Goodwin L."/>
            <person name="Pitluck S."/>
            <person name="Kyrpides N."/>
            <person name="Mavromatis K."/>
            <person name="Pagani I."/>
            <person name="Ivanova N."/>
            <person name="Ovchinnikova G."/>
            <person name="Zeytun A."/>
            <person name="Detter J.C."/>
            <person name="Han C."/>
            <person name="Land M."/>
            <person name="Hauser L."/>
            <person name="Markowitz V."/>
            <person name="Cheng J.-F."/>
            <person name="Hugenholtz P."/>
            <person name="Woyke T."/>
            <person name="Wu D."/>
            <person name="Pukall R."/>
            <person name="Gehrich-Schroeter G."/>
            <person name="Brambilla E."/>
            <person name="Klenk H.-P."/>
            <person name="Eisen J.A."/>
        </authorList>
    </citation>
    <scope>NUCLEOTIDE SEQUENCE [LARGE SCALE GENOMIC DNA]</scope>
    <source>
        <strain evidence="3">DSM 21211 / LMG 22137 / NRRL B-23946 / LB-34</strain>
    </source>
</reference>
<evidence type="ECO:0000313" key="2">
    <source>
        <dbReference type="EMBL" id="ADV66278.1"/>
    </source>
</evidence>
<evidence type="ECO:0000313" key="3">
    <source>
        <dbReference type="Proteomes" id="UP000008635"/>
    </source>
</evidence>
<dbReference type="KEGG" id="dmr:Deima_0621"/>
<gene>
    <name evidence="2" type="ordered locus">Deima_0621</name>
</gene>
<reference evidence="2 3" key="1">
    <citation type="journal article" date="2011" name="Stand. Genomic Sci.">
        <title>Complete genome sequence of Deinococcus maricopensis type strain (LB-34).</title>
        <authorList>
            <person name="Pukall R."/>
            <person name="Zeytun A."/>
            <person name="Lucas S."/>
            <person name="Lapidus A."/>
            <person name="Hammon N."/>
            <person name="Deshpande S."/>
            <person name="Nolan M."/>
            <person name="Cheng J.F."/>
            <person name="Pitluck S."/>
            <person name="Liolios K."/>
            <person name="Pagani I."/>
            <person name="Mikhailova N."/>
            <person name="Ivanova N."/>
            <person name="Mavromatis K."/>
            <person name="Pati A."/>
            <person name="Tapia R."/>
            <person name="Han C."/>
            <person name="Goodwin L."/>
            <person name="Chen A."/>
            <person name="Palaniappan K."/>
            <person name="Land M."/>
            <person name="Hauser L."/>
            <person name="Chang Y.J."/>
            <person name="Jeffries C.D."/>
            <person name="Brambilla E.M."/>
            <person name="Rohde M."/>
            <person name="Goker M."/>
            <person name="Detter J.C."/>
            <person name="Woyke T."/>
            <person name="Bristow J."/>
            <person name="Eisen J.A."/>
            <person name="Markowitz V."/>
            <person name="Hugenholtz P."/>
            <person name="Kyrpides N.C."/>
            <person name="Klenk H.P."/>
        </authorList>
    </citation>
    <scope>NUCLEOTIDE SEQUENCE [LARGE SCALE GENOMIC DNA]</scope>
    <source>
        <strain evidence="3">DSM 21211 / LMG 22137 / NRRL B-23946 / LB-34</strain>
    </source>
</reference>
<keyword evidence="3" id="KW-1185">Reference proteome</keyword>
<keyword evidence="1" id="KW-0732">Signal</keyword>
<feature type="chain" id="PRO_5003232207" evidence="1">
    <location>
        <begin position="24"/>
        <end position="180"/>
    </location>
</feature>
<dbReference type="EMBL" id="CP002454">
    <property type="protein sequence ID" value="ADV66278.1"/>
    <property type="molecule type" value="Genomic_DNA"/>
</dbReference>
<organism evidence="2 3">
    <name type="scientific">Deinococcus maricopensis (strain DSM 21211 / LMG 22137 / NRRL B-23946 / LB-34)</name>
    <dbReference type="NCBI Taxonomy" id="709986"/>
    <lineage>
        <taxon>Bacteria</taxon>
        <taxon>Thermotogati</taxon>
        <taxon>Deinococcota</taxon>
        <taxon>Deinococci</taxon>
        <taxon>Deinococcales</taxon>
        <taxon>Deinococcaceae</taxon>
        <taxon>Deinococcus</taxon>
    </lineage>
</organism>
<dbReference type="AlphaFoldDB" id="E8U5D9"/>
<feature type="signal peptide" evidence="1">
    <location>
        <begin position="1"/>
        <end position="23"/>
    </location>
</feature>
<dbReference type="Proteomes" id="UP000008635">
    <property type="component" value="Chromosome"/>
</dbReference>
<evidence type="ECO:0000256" key="1">
    <source>
        <dbReference type="SAM" id="SignalP"/>
    </source>
</evidence>